<evidence type="ECO:0000256" key="3">
    <source>
        <dbReference type="ARBA" id="ARBA00022723"/>
    </source>
</evidence>
<evidence type="ECO:0000256" key="5">
    <source>
        <dbReference type="ARBA" id="ARBA00023004"/>
    </source>
</evidence>
<dbReference type="Proteomes" id="UP001250932">
    <property type="component" value="Unassembled WGS sequence"/>
</dbReference>
<dbReference type="Gene3D" id="2.60.40.1190">
    <property type="match status" value="1"/>
</dbReference>
<protein>
    <submittedName>
        <fullName evidence="7">Ethylbenzene dehydrogenase-related protein</fullName>
    </submittedName>
</protein>
<evidence type="ECO:0000256" key="4">
    <source>
        <dbReference type="ARBA" id="ARBA00022982"/>
    </source>
</evidence>
<comment type="caution">
    <text evidence="7">The sequence shown here is derived from an EMBL/GenBank/DDBJ whole genome shotgun (WGS) entry which is preliminary data.</text>
</comment>
<dbReference type="EMBL" id="JAQOUE010000001">
    <property type="protein sequence ID" value="MDT7042522.1"/>
    <property type="molecule type" value="Genomic_DNA"/>
</dbReference>
<keyword evidence="5" id="KW-0408">Iron</keyword>
<keyword evidence="2" id="KW-0349">Heme</keyword>
<accession>A0ABU3K7X6</accession>
<gene>
    <name evidence="7" type="ORF">PPG34_09160</name>
</gene>
<keyword evidence="1" id="KW-0813">Transport</keyword>
<proteinExistence type="predicted"/>
<dbReference type="RefSeq" id="WP_313832936.1">
    <property type="nucleotide sequence ID" value="NZ_JAQOUE010000001.1"/>
</dbReference>
<evidence type="ECO:0000256" key="2">
    <source>
        <dbReference type="ARBA" id="ARBA00022617"/>
    </source>
</evidence>
<name>A0ABU3K7X6_9BACT</name>
<organism evidence="7 8">
    <name type="scientific">Candidatus Nitronereus thalassa</name>
    <dbReference type="NCBI Taxonomy" id="3020898"/>
    <lineage>
        <taxon>Bacteria</taxon>
        <taxon>Pseudomonadati</taxon>
        <taxon>Nitrospirota</taxon>
        <taxon>Nitrospiria</taxon>
        <taxon>Nitrospirales</taxon>
        <taxon>Nitrospiraceae</taxon>
        <taxon>Candidatus Nitronereus</taxon>
    </lineage>
</organism>
<keyword evidence="4" id="KW-0249">Electron transport</keyword>
<dbReference type="InterPro" id="IPR019020">
    <property type="entry name" value="Cyt-c552/DMSO_Rdtase_haem-bd"/>
</dbReference>
<evidence type="ECO:0000259" key="6">
    <source>
        <dbReference type="Pfam" id="PF09459"/>
    </source>
</evidence>
<keyword evidence="3" id="KW-0479">Metal-binding</keyword>
<sequence>MSEKLKIGNKRAMFAVVFAMVTGSLLSLGNIPLAVSQPVTIPVTKIAGDIPMDAAAPIWETVPGVIVPLSGQTITTPMHPNISVKTVMVKMATNGRDIGVWANWGDQTLNETVIGPQDFRDQMAVQFPVQTSGAPPFQCMGQSGGTVNIWRWNAEWQKDLGTGVAGMWDVDQQYPSLAWDYYYEEPAGGVTYMDRNGRSSGPFNEGIWSGNILSDPNLRKSSVEDLNANGFSTLTTQTNQNVLGNGLWEPYGALKGGCCNGPTWRVVMKRTLKTGDKNDVQFLSGMTVPVAFAVWDGSNVERNGMKGISTWFSAKMPDNL</sequence>
<dbReference type="Pfam" id="PF09459">
    <property type="entry name" value="EB_dh"/>
    <property type="match status" value="1"/>
</dbReference>
<evidence type="ECO:0000313" key="7">
    <source>
        <dbReference type="EMBL" id="MDT7042522.1"/>
    </source>
</evidence>
<evidence type="ECO:0000313" key="8">
    <source>
        <dbReference type="Proteomes" id="UP001250932"/>
    </source>
</evidence>
<reference evidence="7 8" key="1">
    <citation type="journal article" date="2023" name="ISME J.">
        <title>Cultivation and genomic characterization of novel and ubiquitous marine nitrite-oxidizing bacteria from the Nitrospirales.</title>
        <authorList>
            <person name="Mueller A.J."/>
            <person name="Daebeler A."/>
            <person name="Herbold C.W."/>
            <person name="Kirkegaard R.H."/>
            <person name="Daims H."/>
        </authorList>
    </citation>
    <scope>NUCLEOTIDE SEQUENCE [LARGE SCALE GENOMIC DNA]</scope>
    <source>
        <strain evidence="7 8">EB</strain>
    </source>
</reference>
<evidence type="ECO:0000256" key="1">
    <source>
        <dbReference type="ARBA" id="ARBA00022448"/>
    </source>
</evidence>
<keyword evidence="8" id="KW-1185">Reference proteome</keyword>
<feature type="domain" description="Cytochrome c-552/DMSO reductase-like haem-binding" evidence="6">
    <location>
        <begin position="56"/>
        <end position="306"/>
    </location>
</feature>